<keyword evidence="5 10" id="KW-0547">Nucleotide-binding</keyword>
<keyword evidence="3" id="KW-0723">Serine/threonine-protein kinase</keyword>
<feature type="region of interest" description="Disordered" evidence="11">
    <location>
        <begin position="886"/>
        <end position="990"/>
    </location>
</feature>
<feature type="region of interest" description="Disordered" evidence="11">
    <location>
        <begin position="368"/>
        <end position="598"/>
    </location>
</feature>
<dbReference type="Pfam" id="PF00780">
    <property type="entry name" value="CNH"/>
    <property type="match status" value="1"/>
</dbReference>
<keyword evidence="6" id="KW-0418">Kinase</keyword>
<evidence type="ECO:0000256" key="10">
    <source>
        <dbReference type="PROSITE-ProRule" id="PRU10141"/>
    </source>
</evidence>
<dbReference type="Gene3D" id="1.10.510.10">
    <property type="entry name" value="Transferase(Phosphotransferase) domain 1"/>
    <property type="match status" value="1"/>
</dbReference>
<dbReference type="SMART" id="SM00036">
    <property type="entry name" value="CNH"/>
    <property type="match status" value="1"/>
</dbReference>
<dbReference type="GO" id="GO:0005524">
    <property type="term" value="F:ATP binding"/>
    <property type="evidence" value="ECO:0007669"/>
    <property type="project" value="UniProtKB-UniRule"/>
</dbReference>
<dbReference type="PROSITE" id="PS50011">
    <property type="entry name" value="PROTEIN_KINASE_DOM"/>
    <property type="match status" value="1"/>
</dbReference>
<evidence type="ECO:0000256" key="11">
    <source>
        <dbReference type="SAM" id="MobiDB-lite"/>
    </source>
</evidence>
<feature type="region of interest" description="Disordered" evidence="11">
    <location>
        <begin position="1003"/>
        <end position="1026"/>
    </location>
</feature>
<accession>A0A5E4Q941</accession>
<dbReference type="Gene3D" id="3.30.200.20">
    <property type="entry name" value="Phosphorylase Kinase, domain 1"/>
    <property type="match status" value="1"/>
</dbReference>
<evidence type="ECO:0000256" key="7">
    <source>
        <dbReference type="ARBA" id="ARBA00022840"/>
    </source>
</evidence>
<evidence type="ECO:0000256" key="2">
    <source>
        <dbReference type="ARBA" id="ARBA00012513"/>
    </source>
</evidence>
<feature type="region of interest" description="Disordered" evidence="11">
    <location>
        <begin position="617"/>
        <end position="642"/>
    </location>
</feature>
<dbReference type="PROSITE" id="PS50219">
    <property type="entry name" value="CNH"/>
    <property type="match status" value="1"/>
</dbReference>
<feature type="binding site" evidence="10">
    <location>
        <position position="57"/>
    </location>
    <ligand>
        <name>ATP</name>
        <dbReference type="ChEBI" id="CHEBI:30616"/>
    </ligand>
</feature>
<feature type="compositionally biased region" description="Gly residues" evidence="11">
    <location>
        <begin position="1005"/>
        <end position="1020"/>
    </location>
</feature>
<feature type="compositionally biased region" description="Basic and acidic residues" evidence="11">
    <location>
        <begin position="576"/>
        <end position="598"/>
    </location>
</feature>
<reference evidence="14 15" key="1">
    <citation type="submission" date="2017-07" db="EMBL/GenBank/DDBJ databases">
        <authorList>
            <person name="Talla V."/>
            <person name="Backstrom N."/>
        </authorList>
    </citation>
    <scope>NUCLEOTIDE SEQUENCE [LARGE SCALE GENOMIC DNA]</scope>
</reference>
<gene>
    <name evidence="14" type="ORF">LSINAPIS_LOCUS6159</name>
</gene>
<keyword evidence="7 10" id="KW-0067">ATP-binding</keyword>
<dbReference type="Pfam" id="PF00069">
    <property type="entry name" value="Pkinase"/>
    <property type="match status" value="1"/>
</dbReference>
<evidence type="ECO:0000313" key="14">
    <source>
        <dbReference type="EMBL" id="VVC94139.1"/>
    </source>
</evidence>
<dbReference type="CDD" id="cd06608">
    <property type="entry name" value="STKc_myosinIII_N_like"/>
    <property type="match status" value="1"/>
</dbReference>
<dbReference type="SUPFAM" id="SSF56112">
    <property type="entry name" value="Protein kinase-like (PK-like)"/>
    <property type="match status" value="1"/>
</dbReference>
<evidence type="ECO:0000256" key="9">
    <source>
        <dbReference type="ARBA" id="ARBA00048679"/>
    </source>
</evidence>
<proteinExistence type="inferred from homology"/>
<feature type="domain" description="Protein kinase" evidence="12">
    <location>
        <begin position="28"/>
        <end position="292"/>
    </location>
</feature>
<evidence type="ECO:0000259" key="12">
    <source>
        <dbReference type="PROSITE" id="PS50011"/>
    </source>
</evidence>
<protein>
    <recommendedName>
        <fullName evidence="2">non-specific serine/threonine protein kinase</fullName>
        <ecNumber evidence="2">2.7.11.1</ecNumber>
    </recommendedName>
</protein>
<feature type="compositionally biased region" description="Low complexity" evidence="11">
    <location>
        <begin position="430"/>
        <end position="446"/>
    </location>
</feature>
<dbReference type="InterPro" id="IPR000719">
    <property type="entry name" value="Prot_kinase_dom"/>
</dbReference>
<name>A0A5E4Q941_9NEOP</name>
<dbReference type="FunFam" id="1.10.510.10:FF:000003">
    <property type="entry name" value="TRAF2 and NCK-interacting protein kinase isoform 4"/>
    <property type="match status" value="1"/>
</dbReference>
<dbReference type="PANTHER" id="PTHR47096">
    <property type="entry name" value="MISSHAPEN LIKE KINASE 1"/>
    <property type="match status" value="1"/>
</dbReference>
<keyword evidence="4" id="KW-0808">Transferase</keyword>
<feature type="compositionally biased region" description="Acidic residues" evidence="11">
    <location>
        <begin position="515"/>
        <end position="527"/>
    </location>
</feature>
<evidence type="ECO:0000256" key="5">
    <source>
        <dbReference type="ARBA" id="ARBA00022741"/>
    </source>
</evidence>
<sequence length="1289" mass="143840">MAHQLAPSVNCSLDDIDLGALKDPAGIFELIEVVGNGTYGQVYKGRHTKTGQLAAIKVMDVTQDEEEEIKLEINVLKKYSNHRNIATYYGAFIKKSPPGKDDQLWLVMEYCGAGSVTDLVKSTKGQSLKEEWISYICREILRGLSYLHSNKVIHRDIKGQNVLLTDNAEVKLVDFGVSAQLDRTIGRRNTFIGTPYWMAPEVIACDENPEATYDNRSDLWSLGITALEMAESQPPLCDLHPMRALFLIPRNPPPRLKSKKWTKKFHGFIETVLVKDYHQRPYTEQLLRQAFIRDQPTERQVRIQLKDHIDRCKKRKQDNSVREDYKYSGSEGEEEDNAIAGEPSSIVHNAPHQGGDTLRRNFQQIQEGRAAEAQQPQPPPKRNSKREEREEIPEPGPPARPSIPQRLIVVPDPQAQQPNRYRPLPPTPKSSGSSNSSERSNNGTPPSSGPQPPQRGSHHMFKPMLPPRRPEDLDKLAAQLNELSVVSGNDPPNRPPRAPTNGQGPPVERNQPEPTFDDSDSDSDADEGGGRVRNDGTLLASDPPKPLPGLCAVSEDGVPAPPTRPLPPTPDDDDPHADRTLVKRRENTENDKRQSDVDEAVLLKDWDFARFFPNKNSAAKEEKKDATKENGQKKAQLQRQSRVDMDDAWVKYKAIATPPSRHKQLFQKTEKSTQEKLSDILKYKREQDSEQSSPNRFFRGFRRENTDFFPLSSTRHSAIYIPKHETPAVGVNKQLRSSGIFNHSRKHNSKPQTAGEPILTDFIKMNDSLKFSQKDKRSDKSNSTNNPIDALKTVAELIRQDSENNCTSRQSSVNSDSPTSICFTTSASFERSGTLDLTANTQENKANLYNASDNSNLMRPRREKTESDIVFRRNINRHTDVLSSCGQEAVNAQDKGRASGANEGSGSRTSSVLPDLLSQAGQPTTPPRHDKSTSEEYRQAIAGGGHAPHHHPHPSSAQSTPSKSFIAGAASPHPLQHSPSNSSVGSQQQFLPLQQKQRSFLTFGFGAGSTGSTGGTGGSGNASRRESHVNVNVTPTGHDLSSDTPEIRKYKKRFNSEILCAALWGVNLLIGTENGLMLLDRSGQGKVYQLISRRRFQQMEVLEGQNILVTVSGKKNRVRVYYLSWLKSKILRTDGLSDQVERRNGWINVGELQGAVHFRIVKYERIKFLVIALKDSIEIYAWAPKPYHKFMAFKSFGDLQHRPLLVDLTIEEGTRLKVIYGSADGFHAVDLDTASVYDIYIPKHTQGAIIPHCIVPLPNSNGGQLLLCYDNEGVYVNTYGRASKNIVLQ</sequence>
<organism evidence="14 15">
    <name type="scientific">Leptidea sinapis</name>
    <dbReference type="NCBI Taxonomy" id="189913"/>
    <lineage>
        <taxon>Eukaryota</taxon>
        <taxon>Metazoa</taxon>
        <taxon>Ecdysozoa</taxon>
        <taxon>Arthropoda</taxon>
        <taxon>Hexapoda</taxon>
        <taxon>Insecta</taxon>
        <taxon>Pterygota</taxon>
        <taxon>Neoptera</taxon>
        <taxon>Endopterygota</taxon>
        <taxon>Lepidoptera</taxon>
        <taxon>Glossata</taxon>
        <taxon>Ditrysia</taxon>
        <taxon>Papilionoidea</taxon>
        <taxon>Pieridae</taxon>
        <taxon>Dismorphiinae</taxon>
        <taxon>Leptidea</taxon>
    </lineage>
</organism>
<keyword evidence="15" id="KW-1185">Reference proteome</keyword>
<dbReference type="InterPro" id="IPR051700">
    <property type="entry name" value="STE20_Ser-Thr_kinase"/>
</dbReference>
<feature type="compositionally biased region" description="Basic and acidic residues" evidence="11">
    <location>
        <begin position="317"/>
        <end position="326"/>
    </location>
</feature>
<evidence type="ECO:0000256" key="4">
    <source>
        <dbReference type="ARBA" id="ARBA00022679"/>
    </source>
</evidence>
<feature type="domain" description="CNH" evidence="13">
    <location>
        <begin position="1055"/>
        <end position="1289"/>
    </location>
</feature>
<dbReference type="EMBL" id="FZQP02001892">
    <property type="protein sequence ID" value="VVC94139.1"/>
    <property type="molecule type" value="Genomic_DNA"/>
</dbReference>
<dbReference type="InterPro" id="IPR001180">
    <property type="entry name" value="CNH_dom"/>
</dbReference>
<evidence type="ECO:0000259" key="13">
    <source>
        <dbReference type="PROSITE" id="PS50219"/>
    </source>
</evidence>
<feature type="compositionally biased region" description="Polar residues" evidence="11">
    <location>
        <begin position="902"/>
        <end position="912"/>
    </location>
</feature>
<dbReference type="GO" id="GO:0004674">
    <property type="term" value="F:protein serine/threonine kinase activity"/>
    <property type="evidence" value="ECO:0007669"/>
    <property type="project" value="UniProtKB-KW"/>
</dbReference>
<comment type="similarity">
    <text evidence="1">Belongs to the protein kinase superfamily. STE Ser/Thr protein kinase family. STE20 subfamily.</text>
</comment>
<feature type="compositionally biased region" description="Pro residues" evidence="11">
    <location>
        <begin position="559"/>
        <end position="569"/>
    </location>
</feature>
<dbReference type="SMART" id="SM00220">
    <property type="entry name" value="S_TKc"/>
    <property type="match status" value="1"/>
</dbReference>
<dbReference type="EC" id="2.7.11.1" evidence="2"/>
<dbReference type="PROSITE" id="PS00108">
    <property type="entry name" value="PROTEIN_KINASE_ST"/>
    <property type="match status" value="1"/>
</dbReference>
<evidence type="ECO:0000256" key="1">
    <source>
        <dbReference type="ARBA" id="ARBA00008874"/>
    </source>
</evidence>
<dbReference type="InterPro" id="IPR008271">
    <property type="entry name" value="Ser/Thr_kinase_AS"/>
</dbReference>
<dbReference type="InterPro" id="IPR017441">
    <property type="entry name" value="Protein_kinase_ATP_BS"/>
</dbReference>
<evidence type="ECO:0000256" key="8">
    <source>
        <dbReference type="ARBA" id="ARBA00047899"/>
    </source>
</evidence>
<dbReference type="PROSITE" id="PS00107">
    <property type="entry name" value="PROTEIN_KINASE_ATP"/>
    <property type="match status" value="1"/>
</dbReference>
<feature type="compositionally biased region" description="Basic and acidic residues" evidence="11">
    <location>
        <begin position="927"/>
        <end position="938"/>
    </location>
</feature>
<feature type="compositionally biased region" description="Polar residues" evidence="11">
    <location>
        <begin position="977"/>
        <end position="986"/>
    </location>
</feature>
<evidence type="ECO:0000313" key="15">
    <source>
        <dbReference type="Proteomes" id="UP000324832"/>
    </source>
</evidence>
<evidence type="ECO:0000256" key="3">
    <source>
        <dbReference type="ARBA" id="ARBA00022527"/>
    </source>
</evidence>
<feature type="compositionally biased region" description="Basic and acidic residues" evidence="11">
    <location>
        <begin position="618"/>
        <end position="632"/>
    </location>
</feature>
<dbReference type="GO" id="GO:0005829">
    <property type="term" value="C:cytosol"/>
    <property type="evidence" value="ECO:0007669"/>
    <property type="project" value="TreeGrafter"/>
</dbReference>
<feature type="region of interest" description="Disordered" evidence="11">
    <location>
        <begin position="311"/>
        <end position="356"/>
    </location>
</feature>
<dbReference type="Proteomes" id="UP000324832">
    <property type="component" value="Unassembled WGS sequence"/>
</dbReference>
<dbReference type="FunFam" id="3.30.200.20:FF:000006">
    <property type="entry name" value="TRAF2 and NCK-interacting protein kinase isoform 4"/>
    <property type="match status" value="1"/>
</dbReference>
<comment type="catalytic activity">
    <reaction evidence="9">
        <text>L-seryl-[protein] + ATP = O-phospho-L-seryl-[protein] + ADP + H(+)</text>
        <dbReference type="Rhea" id="RHEA:17989"/>
        <dbReference type="Rhea" id="RHEA-COMP:9863"/>
        <dbReference type="Rhea" id="RHEA-COMP:11604"/>
        <dbReference type="ChEBI" id="CHEBI:15378"/>
        <dbReference type="ChEBI" id="CHEBI:29999"/>
        <dbReference type="ChEBI" id="CHEBI:30616"/>
        <dbReference type="ChEBI" id="CHEBI:83421"/>
        <dbReference type="ChEBI" id="CHEBI:456216"/>
        <dbReference type="EC" id="2.7.11.1"/>
    </reaction>
</comment>
<dbReference type="InterPro" id="IPR011009">
    <property type="entry name" value="Kinase-like_dom_sf"/>
</dbReference>
<comment type="catalytic activity">
    <reaction evidence="8">
        <text>L-threonyl-[protein] + ATP = O-phospho-L-threonyl-[protein] + ADP + H(+)</text>
        <dbReference type="Rhea" id="RHEA:46608"/>
        <dbReference type="Rhea" id="RHEA-COMP:11060"/>
        <dbReference type="Rhea" id="RHEA-COMP:11605"/>
        <dbReference type="ChEBI" id="CHEBI:15378"/>
        <dbReference type="ChEBI" id="CHEBI:30013"/>
        <dbReference type="ChEBI" id="CHEBI:30616"/>
        <dbReference type="ChEBI" id="CHEBI:61977"/>
        <dbReference type="ChEBI" id="CHEBI:456216"/>
        <dbReference type="EC" id="2.7.11.1"/>
    </reaction>
</comment>
<evidence type="ECO:0000256" key="6">
    <source>
        <dbReference type="ARBA" id="ARBA00022777"/>
    </source>
</evidence>
<dbReference type="PANTHER" id="PTHR47096:SF1">
    <property type="entry name" value="MISSHAPEN LIKE KINASE 1"/>
    <property type="match status" value="1"/>
</dbReference>